<sequence>MKKSIYAVAAFFLTVTSSFPCCQKKKLNLLQIINIVLFRLDSPGKWRIENTSKVIIGQHYGKINVKFRYL</sequence>
<protein>
    <submittedName>
        <fullName evidence="1">Uncharacterized protein</fullName>
    </submittedName>
</protein>
<dbReference type="AlphaFoldDB" id="A0A1Z4KW69"/>
<accession>A0A1Z4KW69</accession>
<dbReference type="Proteomes" id="UP000217507">
    <property type="component" value="Plasmid Plasmid2 dna"/>
</dbReference>
<name>A0A1Z4KW69_ANAVA</name>
<reference evidence="1 2" key="1">
    <citation type="submission" date="2017-06" db="EMBL/GenBank/DDBJ databases">
        <title>Genome sequencing of cyanobaciteial culture collection at National Institute for Environmental Studies (NIES).</title>
        <authorList>
            <person name="Hirose Y."/>
            <person name="Shimura Y."/>
            <person name="Fujisawa T."/>
            <person name="Nakamura Y."/>
            <person name="Kawachi M."/>
        </authorList>
    </citation>
    <scope>NUCLEOTIDE SEQUENCE [LARGE SCALE GENOMIC DNA]</scope>
    <source>
        <strain evidence="1 2">NIES-23</strain>
        <plasmid evidence="2">Plasmid Plasmid2 dna</plasmid>
    </source>
</reference>
<dbReference type="EMBL" id="AP018218">
    <property type="protein sequence ID" value="BAY73122.1"/>
    <property type="molecule type" value="Genomic_DNA"/>
</dbReference>
<geneLocation type="plasmid" evidence="1">
    <name>plasmid2</name>
</geneLocation>
<evidence type="ECO:0000313" key="1">
    <source>
        <dbReference type="EMBL" id="BAY73122.1"/>
    </source>
</evidence>
<keyword evidence="1" id="KW-0614">Plasmid</keyword>
<proteinExistence type="predicted"/>
<organism evidence="1 2">
    <name type="scientific">Trichormus variabilis NIES-23</name>
    <dbReference type="NCBI Taxonomy" id="1973479"/>
    <lineage>
        <taxon>Bacteria</taxon>
        <taxon>Bacillati</taxon>
        <taxon>Cyanobacteriota</taxon>
        <taxon>Cyanophyceae</taxon>
        <taxon>Nostocales</taxon>
        <taxon>Nostocaceae</taxon>
        <taxon>Trichormus</taxon>
    </lineage>
</organism>
<evidence type="ECO:0000313" key="2">
    <source>
        <dbReference type="Proteomes" id="UP000217507"/>
    </source>
</evidence>
<gene>
    <name evidence="1" type="ORF">NIES23_59500</name>
</gene>